<evidence type="ECO:0000313" key="3">
    <source>
        <dbReference type="EMBL" id="NHQ74057.1"/>
    </source>
</evidence>
<gene>
    <name evidence="3" type="ORF">HAT86_06195</name>
</gene>
<dbReference type="EMBL" id="JAAORB010000007">
    <property type="protein sequence ID" value="NHQ74057.1"/>
    <property type="molecule type" value="Genomic_DNA"/>
</dbReference>
<protein>
    <submittedName>
        <fullName evidence="3">ChaN family lipoprotein</fullName>
    </submittedName>
</protein>
<feature type="chain" id="PRO_5037845279" evidence="1">
    <location>
        <begin position="20"/>
        <end position="258"/>
    </location>
</feature>
<keyword evidence="3" id="KW-0449">Lipoprotein</keyword>
<name>A0A967EJ75_9RHOB</name>
<organism evidence="3 4">
    <name type="scientific">Roseovarius gahaiensis</name>
    <dbReference type="NCBI Taxonomy" id="2716691"/>
    <lineage>
        <taxon>Bacteria</taxon>
        <taxon>Pseudomonadati</taxon>
        <taxon>Pseudomonadota</taxon>
        <taxon>Alphaproteobacteria</taxon>
        <taxon>Rhodobacterales</taxon>
        <taxon>Roseobacteraceae</taxon>
        <taxon>Roseovarius</taxon>
    </lineage>
</organism>
<sequence>MKTILSAALLSMTALGAMAQDVVIVGEIHDNPTHYATQAEIVAQVAPKALVFEMLTPDQAKAITPENREDEARLKDALEWESSGWPDFSMYYPIFAAAPKARVYGGQVPRDVARAAFENGIATGFSGDPDTYGLTDALPEAQQNTREAMQLAAHCDALPAEMLPGMVAIQRLRDAELAHGVVQAMQDTGGPVALITGNGHARKDWGVPSYLQRVASDLEVHVIGQTEDGVSLEGGFDEMRSAPAVAREDPCAAFTGNG</sequence>
<feature type="signal peptide" evidence="1">
    <location>
        <begin position="1"/>
        <end position="19"/>
    </location>
</feature>
<reference evidence="3" key="1">
    <citation type="submission" date="2020-03" db="EMBL/GenBank/DDBJ databases">
        <title>Roseovarius gahaiensis sp. nov., isolated from Gahai Saline Lake, China.</title>
        <authorList>
            <person name="Sun X."/>
        </authorList>
    </citation>
    <scope>NUCLEOTIDE SEQUENCE</scope>
    <source>
        <strain evidence="3">GH877</strain>
    </source>
</reference>
<dbReference type="RefSeq" id="WP_167194508.1">
    <property type="nucleotide sequence ID" value="NZ_JAAORB010000007.1"/>
</dbReference>
<evidence type="ECO:0000313" key="4">
    <source>
        <dbReference type="Proteomes" id="UP000639775"/>
    </source>
</evidence>
<dbReference type="Pfam" id="PF04187">
    <property type="entry name" value="Cofac_haem_bdg"/>
    <property type="match status" value="1"/>
</dbReference>
<evidence type="ECO:0000259" key="2">
    <source>
        <dbReference type="Pfam" id="PF04187"/>
    </source>
</evidence>
<accession>A0A967EJ75</accession>
<dbReference type="SUPFAM" id="SSF159501">
    <property type="entry name" value="EreA/ChaN-like"/>
    <property type="match status" value="1"/>
</dbReference>
<feature type="domain" description="Haem-binding uptake Tiki superfamily ChaN" evidence="2">
    <location>
        <begin position="18"/>
        <end position="211"/>
    </location>
</feature>
<dbReference type="CDD" id="cd14727">
    <property type="entry name" value="ChanN-like"/>
    <property type="match status" value="1"/>
</dbReference>
<dbReference type="AlphaFoldDB" id="A0A967EJ75"/>
<evidence type="ECO:0000256" key="1">
    <source>
        <dbReference type="SAM" id="SignalP"/>
    </source>
</evidence>
<dbReference type="Proteomes" id="UP000639775">
    <property type="component" value="Unassembled WGS sequence"/>
</dbReference>
<proteinExistence type="predicted"/>
<comment type="caution">
    <text evidence="3">The sequence shown here is derived from an EMBL/GenBank/DDBJ whole genome shotgun (WGS) entry which is preliminary data.</text>
</comment>
<keyword evidence="1" id="KW-0732">Signal</keyword>
<dbReference type="Gene3D" id="3.40.50.11550">
    <property type="match status" value="2"/>
</dbReference>
<keyword evidence="4" id="KW-1185">Reference proteome</keyword>
<dbReference type="InterPro" id="IPR007314">
    <property type="entry name" value="Cofac_haem-bd_dom"/>
</dbReference>